<dbReference type="RefSeq" id="WP_344473664.1">
    <property type="nucleotide sequence ID" value="NZ_BAAAQX010000005.1"/>
</dbReference>
<evidence type="ECO:0000256" key="1">
    <source>
        <dbReference type="SAM" id="MobiDB-lite"/>
    </source>
</evidence>
<evidence type="ECO:0000313" key="3">
    <source>
        <dbReference type="Proteomes" id="UP001499843"/>
    </source>
</evidence>
<reference evidence="2 3" key="1">
    <citation type="journal article" date="2019" name="Int. J. Syst. Evol. Microbiol.">
        <title>The Global Catalogue of Microorganisms (GCM) 10K type strain sequencing project: providing services to taxonomists for standard genome sequencing and annotation.</title>
        <authorList>
            <consortium name="The Broad Institute Genomics Platform"/>
            <consortium name="The Broad Institute Genome Sequencing Center for Infectious Disease"/>
            <person name="Wu L."/>
            <person name="Ma J."/>
        </authorList>
    </citation>
    <scope>NUCLEOTIDE SEQUENCE [LARGE SCALE GENOMIC DNA]</scope>
    <source>
        <strain evidence="2 3">JCM 16114</strain>
    </source>
</reference>
<dbReference type="EMBL" id="BAAAQX010000005">
    <property type="protein sequence ID" value="GAA2206944.1"/>
    <property type="molecule type" value="Genomic_DNA"/>
</dbReference>
<keyword evidence="3" id="KW-1185">Reference proteome</keyword>
<protein>
    <submittedName>
        <fullName evidence="2">Uncharacterized protein</fullName>
    </submittedName>
</protein>
<proteinExistence type="predicted"/>
<name>A0ABN3CC47_9ACTN</name>
<gene>
    <name evidence="2" type="ORF">GCM10009850_024020</name>
</gene>
<accession>A0ABN3CC47</accession>
<organism evidence="2 3">
    <name type="scientific">Nonomuraea monospora</name>
    <dbReference type="NCBI Taxonomy" id="568818"/>
    <lineage>
        <taxon>Bacteria</taxon>
        <taxon>Bacillati</taxon>
        <taxon>Actinomycetota</taxon>
        <taxon>Actinomycetes</taxon>
        <taxon>Streptosporangiales</taxon>
        <taxon>Streptosporangiaceae</taxon>
        <taxon>Nonomuraea</taxon>
    </lineage>
</organism>
<dbReference type="Proteomes" id="UP001499843">
    <property type="component" value="Unassembled WGS sequence"/>
</dbReference>
<evidence type="ECO:0000313" key="2">
    <source>
        <dbReference type="EMBL" id="GAA2206944.1"/>
    </source>
</evidence>
<feature type="region of interest" description="Disordered" evidence="1">
    <location>
        <begin position="38"/>
        <end position="67"/>
    </location>
</feature>
<comment type="caution">
    <text evidence="2">The sequence shown here is derived from an EMBL/GenBank/DDBJ whole genome shotgun (WGS) entry which is preliminary data.</text>
</comment>
<feature type="compositionally biased region" description="Gly residues" evidence="1">
    <location>
        <begin position="57"/>
        <end position="67"/>
    </location>
</feature>
<sequence length="67" mass="7054">MYARVPYTRVPYTRVPYTRVPHAHIAHPGIAHARVSYEAGAPVPPARDEGAAPPGPMSGGPGGLPRT</sequence>